<evidence type="ECO:0000259" key="4">
    <source>
        <dbReference type="PROSITE" id="PS01124"/>
    </source>
</evidence>
<protein>
    <submittedName>
        <fullName evidence="5">AraC family transcriptional regulator</fullName>
    </submittedName>
</protein>
<dbReference type="SMART" id="SM00342">
    <property type="entry name" value="HTH_ARAC"/>
    <property type="match status" value="1"/>
</dbReference>
<feature type="domain" description="HTH araC/xylS-type" evidence="4">
    <location>
        <begin position="2"/>
        <end position="100"/>
    </location>
</feature>
<dbReference type="PANTHER" id="PTHR40055:SF1">
    <property type="entry name" value="TRANSCRIPTIONAL REGULATOR YGIV-RELATED"/>
    <property type="match status" value="1"/>
</dbReference>
<keyword evidence="6" id="KW-1185">Reference proteome</keyword>
<evidence type="ECO:0000256" key="3">
    <source>
        <dbReference type="ARBA" id="ARBA00023163"/>
    </source>
</evidence>
<dbReference type="PANTHER" id="PTHR40055">
    <property type="entry name" value="TRANSCRIPTIONAL REGULATOR YGIV-RELATED"/>
    <property type="match status" value="1"/>
</dbReference>
<dbReference type="SUPFAM" id="SSF55136">
    <property type="entry name" value="Probable bacterial effector-binding domain"/>
    <property type="match status" value="1"/>
</dbReference>
<comment type="caution">
    <text evidence="5">The sequence shown here is derived from an EMBL/GenBank/DDBJ whole genome shotgun (WGS) entry which is preliminary data.</text>
</comment>
<dbReference type="EMBL" id="JAUSUH010000004">
    <property type="protein sequence ID" value="MDQ0347831.1"/>
    <property type="molecule type" value="Genomic_DNA"/>
</dbReference>
<name>A0ABU0DHP2_9HYPH</name>
<dbReference type="Proteomes" id="UP001238467">
    <property type="component" value="Unassembled WGS sequence"/>
</dbReference>
<evidence type="ECO:0000313" key="5">
    <source>
        <dbReference type="EMBL" id="MDQ0347831.1"/>
    </source>
</evidence>
<proteinExistence type="predicted"/>
<evidence type="ECO:0000256" key="1">
    <source>
        <dbReference type="ARBA" id="ARBA00023015"/>
    </source>
</evidence>
<dbReference type="SUPFAM" id="SSF46689">
    <property type="entry name" value="Homeodomain-like"/>
    <property type="match status" value="2"/>
</dbReference>
<keyword evidence="3" id="KW-0804">Transcription</keyword>
<dbReference type="InterPro" id="IPR018062">
    <property type="entry name" value="HTH_AraC-typ_CS"/>
</dbReference>
<gene>
    <name evidence="5" type="ORF">J2S76_002258</name>
</gene>
<dbReference type="Gene3D" id="1.10.10.60">
    <property type="entry name" value="Homeodomain-like"/>
    <property type="match status" value="2"/>
</dbReference>
<dbReference type="InterPro" id="IPR010499">
    <property type="entry name" value="AraC_E-bd"/>
</dbReference>
<dbReference type="RefSeq" id="WP_307060498.1">
    <property type="nucleotide sequence ID" value="NZ_JAUSUH010000004.1"/>
</dbReference>
<dbReference type="InterPro" id="IPR018060">
    <property type="entry name" value="HTH_AraC"/>
</dbReference>
<keyword evidence="1" id="KW-0805">Transcription regulation</keyword>
<dbReference type="Gene3D" id="3.20.80.10">
    <property type="entry name" value="Regulatory factor, effector binding domain"/>
    <property type="match status" value="1"/>
</dbReference>
<dbReference type="InterPro" id="IPR050908">
    <property type="entry name" value="SmbC-like"/>
</dbReference>
<evidence type="ECO:0000256" key="2">
    <source>
        <dbReference type="ARBA" id="ARBA00023125"/>
    </source>
</evidence>
<dbReference type="InterPro" id="IPR011256">
    <property type="entry name" value="Reg_factor_effector_dom_sf"/>
</dbReference>
<evidence type="ECO:0000313" key="6">
    <source>
        <dbReference type="Proteomes" id="UP001238467"/>
    </source>
</evidence>
<keyword evidence="2" id="KW-0238">DNA-binding</keyword>
<dbReference type="SMART" id="SM00871">
    <property type="entry name" value="AraC_E_bind"/>
    <property type="match status" value="1"/>
</dbReference>
<dbReference type="PROSITE" id="PS01124">
    <property type="entry name" value="HTH_ARAC_FAMILY_2"/>
    <property type="match status" value="1"/>
</dbReference>
<dbReference type="InterPro" id="IPR009057">
    <property type="entry name" value="Homeodomain-like_sf"/>
</dbReference>
<dbReference type="InterPro" id="IPR029442">
    <property type="entry name" value="GyrI-like"/>
</dbReference>
<dbReference type="Pfam" id="PF06445">
    <property type="entry name" value="GyrI-like"/>
    <property type="match status" value="1"/>
</dbReference>
<organism evidence="5 6">
    <name type="scientific">Ancylobacter vacuolatus</name>
    <dbReference type="NCBI Taxonomy" id="223389"/>
    <lineage>
        <taxon>Bacteria</taxon>
        <taxon>Pseudomonadati</taxon>
        <taxon>Pseudomonadota</taxon>
        <taxon>Alphaproteobacteria</taxon>
        <taxon>Hyphomicrobiales</taxon>
        <taxon>Xanthobacteraceae</taxon>
        <taxon>Ancylobacter</taxon>
    </lineage>
</organism>
<reference evidence="5 6" key="1">
    <citation type="submission" date="2023-07" db="EMBL/GenBank/DDBJ databases">
        <title>Genomic Encyclopedia of Type Strains, Phase IV (KMG-IV): sequencing the most valuable type-strain genomes for metagenomic binning, comparative biology and taxonomic classification.</title>
        <authorList>
            <person name="Goeker M."/>
        </authorList>
    </citation>
    <scope>NUCLEOTIDE SEQUENCE [LARGE SCALE GENOMIC DNA]</scope>
    <source>
        <strain evidence="5 6">DSM 1277</strain>
    </source>
</reference>
<sequence length="269" mass="29250">MERALALLASRLDAPPSLEELAAAANVSPFHFHRIWRAMTGETVGQTVARLRVANAQQRLTEGNATITAVAMEGGFGTPQSFARTFRRVTGVSPTQFLSHGTGRIAAAAVGDAPVRIELRERGELVALHRQGGAYRELNALFWQLWNWAEGAGMLQDLQGIYGIPLDDPASVPEERLRYDACLAFSDPGAPPAPFRHITLAPGHYATLRHNGSYDGLEDSNQRLIDGVLASGREPADFPLIHHFLDDPEEVASDALRTDILVRLNAESA</sequence>
<dbReference type="Pfam" id="PF12833">
    <property type="entry name" value="HTH_18"/>
    <property type="match status" value="1"/>
</dbReference>
<dbReference type="PROSITE" id="PS00041">
    <property type="entry name" value="HTH_ARAC_FAMILY_1"/>
    <property type="match status" value="1"/>
</dbReference>
<accession>A0ABU0DHP2</accession>